<dbReference type="InterPro" id="IPR036770">
    <property type="entry name" value="Ankyrin_rpt-contain_sf"/>
</dbReference>
<dbReference type="InParanoid" id="C7ZQU0"/>
<dbReference type="HOGENOM" id="CLU_288042_0_0_1"/>
<keyword evidence="2" id="KW-1185">Reference proteome</keyword>
<name>C7ZQU0_FUSV7</name>
<dbReference type="RefSeq" id="XP_003039322.1">
    <property type="nucleotide sequence ID" value="XM_003039276.1"/>
</dbReference>
<dbReference type="GeneID" id="9666852"/>
<dbReference type="AlphaFoldDB" id="C7ZQU0"/>
<protein>
    <submittedName>
        <fullName evidence="1">Uncharacterized protein</fullName>
    </submittedName>
</protein>
<dbReference type="VEuPathDB" id="FungiDB:NECHADRAFT_89312"/>
<accession>C7ZQU0</accession>
<dbReference type="KEGG" id="nhe:NECHADRAFT_89312"/>
<proteinExistence type="predicted"/>
<dbReference type="Gene3D" id="1.25.40.20">
    <property type="entry name" value="Ankyrin repeat-containing domain"/>
    <property type="match status" value="1"/>
</dbReference>
<dbReference type="OrthoDB" id="428577at2759"/>
<dbReference type="STRING" id="660122.C7ZQU0"/>
<dbReference type="Proteomes" id="UP000005206">
    <property type="component" value="Unassembled WGS sequence"/>
</dbReference>
<dbReference type="EMBL" id="GG699012">
    <property type="protein sequence ID" value="EEU33609.1"/>
    <property type="molecule type" value="Genomic_DNA"/>
</dbReference>
<evidence type="ECO:0000313" key="2">
    <source>
        <dbReference type="Proteomes" id="UP000005206"/>
    </source>
</evidence>
<reference evidence="1 2" key="1">
    <citation type="journal article" date="2009" name="PLoS Genet.">
        <title>The genome of Nectria haematococca: contribution of supernumerary chromosomes to gene expansion.</title>
        <authorList>
            <person name="Coleman J.J."/>
            <person name="Rounsley S.D."/>
            <person name="Rodriguez-Carres M."/>
            <person name="Kuo A."/>
            <person name="Wasmann C.C."/>
            <person name="Grimwood J."/>
            <person name="Schmutz J."/>
            <person name="Taga M."/>
            <person name="White G.J."/>
            <person name="Zhou S."/>
            <person name="Schwartz D.C."/>
            <person name="Freitag M."/>
            <person name="Ma L.J."/>
            <person name="Danchin E.G."/>
            <person name="Henrissat B."/>
            <person name="Coutinho P.M."/>
            <person name="Nelson D.R."/>
            <person name="Straney D."/>
            <person name="Napoli C.A."/>
            <person name="Barker B.M."/>
            <person name="Gribskov M."/>
            <person name="Rep M."/>
            <person name="Kroken S."/>
            <person name="Molnar I."/>
            <person name="Rensing C."/>
            <person name="Kennell J.C."/>
            <person name="Zamora J."/>
            <person name="Farman M.L."/>
            <person name="Selker E.U."/>
            <person name="Salamov A."/>
            <person name="Shapiro H."/>
            <person name="Pangilinan J."/>
            <person name="Lindquist E."/>
            <person name="Lamers C."/>
            <person name="Grigoriev I.V."/>
            <person name="Geiser D.M."/>
            <person name="Covert S.F."/>
            <person name="Temporini E."/>
            <person name="Vanetten H.D."/>
        </authorList>
    </citation>
    <scope>NUCLEOTIDE SEQUENCE [LARGE SCALE GENOMIC DNA]</scope>
    <source>
        <strain evidence="2">ATCC MYA-4622 / CBS 123669 / FGSC 9596 / NRRL 45880 / 77-13-4</strain>
    </source>
</reference>
<dbReference type="eggNOG" id="ENOG502T5IX">
    <property type="taxonomic scope" value="Eukaryota"/>
</dbReference>
<gene>
    <name evidence="1" type="ORF">NECHADRAFT_89312</name>
</gene>
<sequence length="1068" mass="120571">MHFTSNLKKYALFWEEGDRFCRFILDHSTKAQFGVILRGSRWTRIDWLLEAGADVHAHGRSGRSCFSLAFSIDDDKLKKSIIAYADLDVLDGILVTKAEGTPILLQWLRDCPESTLSNLGLLVRSGANPNATNSLGQTCLHLCIQYAHPQMDGYLRRAMVELIQCGADVYAKDHIGRSLTELAFYCSGSEGLLGTYPADLWSCSLVACGYDVFGNIQGRQPRLPRFGTLYKKIHFRTLWEEVNDGSYLLTNIAALPKEQFSNTFLEITEILPVADLRRLFDFRPSLFHGTTRYQWVADLQEIEMDSESIWNLIGKQQYSLEQILSNSEQHAPSKDASEDDDTARFPVPEFHHESCCHQRSLVKRPPEPEAWTESVEPPDLSLVAWHMERLADYCINAATADQRLELSSDILSNRLIDGLEAKSVGVEITTSFSAIPCLQEAWEKMMNLAVEWQLAGFCCDRISMMLQKSPSRVDLETISFDYLQGVYNELEDTDISSEEMQFSIPEDGSQIPYIVALYRKVFHDLLGVEPLDQEFLVPSNKERTLHHLWLLTQAISIAMLLYWQCHTGYFHSQHLPRPVSVIVLGGYVAFDGFEPSEVSASDGDNSHFPHKMDAKGKLKIIARLQDLTCAGKALGKPVFVFTTQRDRLEPAMLYGSCEDIVDTFGESSIISTDPDDRLNTMVGLRVRGRTIFPTQGEVSGEQLFHWGDLTAEFEPSTFNYTDKILIGAPFANDNCKLEEENARHAARAAGCLEPVDVLRPFWYEDQLQVAVQGGQSVILTAGVLWKYNPGRSLKESILKSYARSNSLNFLNDLFGLQFSVCTGLARRVPLRQLMVESPLFDMLDHIGIGGWDVVKHHVRGLFKDGISLEKLKDQDRFPRGTLHEACRILLEHLRPTGVGLDGQLRILWPTPEEPGYCFVADLEKHPHLQWCQMIRDNEWCATFAAMTATCIETEGHRCPSRDATVPWRFEKSLLSTEMFQPSTGGTVLKVGASYWIGDAGSGVWVTAREPEQGSPVLVLNRPLPPSLPKFAWRFLKWDALRECRMNETFSTNVVVYARKMSPRKSSSK</sequence>
<organism evidence="1 2">
    <name type="scientific">Fusarium vanettenii (strain ATCC MYA-4622 / CBS 123669 / FGSC 9596 / NRRL 45880 / 77-13-4)</name>
    <name type="common">Fusarium solani subsp. pisi</name>
    <dbReference type="NCBI Taxonomy" id="660122"/>
    <lineage>
        <taxon>Eukaryota</taxon>
        <taxon>Fungi</taxon>
        <taxon>Dikarya</taxon>
        <taxon>Ascomycota</taxon>
        <taxon>Pezizomycotina</taxon>
        <taxon>Sordariomycetes</taxon>
        <taxon>Hypocreomycetidae</taxon>
        <taxon>Hypocreales</taxon>
        <taxon>Nectriaceae</taxon>
        <taxon>Fusarium</taxon>
        <taxon>Fusarium solani species complex</taxon>
        <taxon>Fusarium vanettenii</taxon>
    </lineage>
</organism>
<evidence type="ECO:0000313" key="1">
    <source>
        <dbReference type="EMBL" id="EEU33609.1"/>
    </source>
</evidence>
<dbReference type="SUPFAM" id="SSF48403">
    <property type="entry name" value="Ankyrin repeat"/>
    <property type="match status" value="1"/>
</dbReference>